<evidence type="ECO:0000256" key="6">
    <source>
        <dbReference type="ARBA" id="ARBA00023136"/>
    </source>
</evidence>
<comment type="caution">
    <text evidence="8">The sequence shown here is derived from an EMBL/GenBank/DDBJ whole genome shotgun (WGS) entry which is preliminary data.</text>
</comment>
<comment type="similarity">
    <text evidence="2">Belongs to the DoxX family.</text>
</comment>
<gene>
    <name evidence="8" type="ORF">ACFPOH_03195</name>
</gene>
<feature type="transmembrane region" description="Helical" evidence="7">
    <location>
        <begin position="48"/>
        <end position="66"/>
    </location>
</feature>
<evidence type="ECO:0000256" key="1">
    <source>
        <dbReference type="ARBA" id="ARBA00004651"/>
    </source>
</evidence>
<evidence type="ECO:0000313" key="8">
    <source>
        <dbReference type="EMBL" id="MFC5540785.1"/>
    </source>
</evidence>
<keyword evidence="6 7" id="KW-0472">Membrane</keyword>
<reference evidence="9" key="1">
    <citation type="journal article" date="2019" name="Int. J. Syst. Evol. Microbiol.">
        <title>The Global Catalogue of Microorganisms (GCM) 10K type strain sequencing project: providing services to taxonomists for standard genome sequencing and annotation.</title>
        <authorList>
            <consortium name="The Broad Institute Genomics Platform"/>
            <consortium name="The Broad Institute Genome Sequencing Center for Infectious Disease"/>
            <person name="Wu L."/>
            <person name="Ma J."/>
        </authorList>
    </citation>
    <scope>NUCLEOTIDE SEQUENCE [LARGE SCALE GENOMIC DNA]</scope>
    <source>
        <strain evidence="9">CCUG 56331</strain>
    </source>
</reference>
<dbReference type="InterPro" id="IPR032808">
    <property type="entry name" value="DoxX"/>
</dbReference>
<comment type="subcellular location">
    <subcellularLocation>
        <location evidence="1">Cell membrane</location>
        <topology evidence="1">Multi-pass membrane protein</topology>
    </subcellularLocation>
</comment>
<keyword evidence="5 7" id="KW-1133">Transmembrane helix</keyword>
<organism evidence="8 9">
    <name type="scientific">Ureibacillus suwonensis</name>
    <dbReference type="NCBI Taxonomy" id="313007"/>
    <lineage>
        <taxon>Bacteria</taxon>
        <taxon>Bacillati</taxon>
        <taxon>Bacillota</taxon>
        <taxon>Bacilli</taxon>
        <taxon>Bacillales</taxon>
        <taxon>Caryophanaceae</taxon>
        <taxon>Ureibacillus</taxon>
    </lineage>
</organism>
<protein>
    <submittedName>
        <fullName evidence="8">DoxX family protein</fullName>
    </submittedName>
</protein>
<dbReference type="PANTHER" id="PTHR33452:SF1">
    <property type="entry name" value="INNER MEMBRANE PROTEIN YPHA-RELATED"/>
    <property type="match status" value="1"/>
</dbReference>
<dbReference type="InterPro" id="IPR051907">
    <property type="entry name" value="DoxX-like_oxidoreductase"/>
</dbReference>
<name>A0ABW0RAA3_9BACL</name>
<feature type="transmembrane region" description="Helical" evidence="7">
    <location>
        <begin position="102"/>
        <end position="126"/>
    </location>
</feature>
<keyword evidence="9" id="KW-1185">Reference proteome</keyword>
<evidence type="ECO:0000256" key="3">
    <source>
        <dbReference type="ARBA" id="ARBA00022475"/>
    </source>
</evidence>
<dbReference type="Pfam" id="PF07681">
    <property type="entry name" value="DoxX"/>
    <property type="match status" value="1"/>
</dbReference>
<accession>A0ABW0RAA3</accession>
<evidence type="ECO:0000313" key="9">
    <source>
        <dbReference type="Proteomes" id="UP001595978"/>
    </source>
</evidence>
<dbReference type="RefSeq" id="WP_342469606.1">
    <property type="nucleotide sequence ID" value="NZ_JBHSNQ010000037.1"/>
</dbReference>
<keyword evidence="4 7" id="KW-0812">Transmembrane</keyword>
<feature type="transmembrane region" description="Helical" evidence="7">
    <location>
        <begin position="9"/>
        <end position="28"/>
    </location>
</feature>
<dbReference type="EMBL" id="JBHSNQ010000037">
    <property type="protein sequence ID" value="MFC5540785.1"/>
    <property type="molecule type" value="Genomic_DNA"/>
</dbReference>
<evidence type="ECO:0000256" key="2">
    <source>
        <dbReference type="ARBA" id="ARBA00006679"/>
    </source>
</evidence>
<keyword evidence="3" id="KW-1003">Cell membrane</keyword>
<dbReference type="PANTHER" id="PTHR33452">
    <property type="entry name" value="OXIDOREDUCTASE CATD-RELATED"/>
    <property type="match status" value="1"/>
</dbReference>
<evidence type="ECO:0000256" key="4">
    <source>
        <dbReference type="ARBA" id="ARBA00022692"/>
    </source>
</evidence>
<evidence type="ECO:0000256" key="7">
    <source>
        <dbReference type="SAM" id="Phobius"/>
    </source>
</evidence>
<sequence>MRQSEIGGFILRLVLGATFIMHGLAKWQEGIPTVAERFANYNLPYAELLAYGVTGLETIGGIFLIIGFSIRFFAFLFVLLMAGAIATVKYDAGFLHGYELDVALMAMAAYLLFASNRFLALDNFIVEEKKKKNK</sequence>
<proteinExistence type="inferred from homology"/>
<feature type="transmembrane region" description="Helical" evidence="7">
    <location>
        <begin position="73"/>
        <end position="90"/>
    </location>
</feature>
<dbReference type="Proteomes" id="UP001595978">
    <property type="component" value="Unassembled WGS sequence"/>
</dbReference>
<evidence type="ECO:0000256" key="5">
    <source>
        <dbReference type="ARBA" id="ARBA00022989"/>
    </source>
</evidence>